<evidence type="ECO:0000313" key="3">
    <source>
        <dbReference type="EMBL" id="QHL86784.1"/>
    </source>
</evidence>
<feature type="compositionally biased region" description="Polar residues" evidence="1">
    <location>
        <begin position="43"/>
        <end position="54"/>
    </location>
</feature>
<protein>
    <recommendedName>
        <fullName evidence="5">Lipoprotein</fullName>
    </recommendedName>
</protein>
<dbReference type="Proteomes" id="UP000464214">
    <property type="component" value="Chromosome"/>
</dbReference>
<dbReference type="KEGG" id="nib:GU926_04745"/>
<sequence length="215" mass="24257">MRWFPLYLMLLLMASCQPKEATEAGLVSTGPDTLQLDETIDSANNTRQDGTQAPTALPEDPKQQLPPTLEVYLDQTHGLWQLPELRPKDITRLTQDQQGPYFLQTDLNQDNQLDYVAQLMERDSVFLYAFISTGPDEAFKEVLLDQRPLVKLDGEGISPWVLCLPQEQQTQDKSGKGTSAQATADGFLVLEDENTTLYQWRKGTFRKSPYKAAGF</sequence>
<dbReference type="PROSITE" id="PS51257">
    <property type="entry name" value="PROKAR_LIPOPROTEIN"/>
    <property type="match status" value="1"/>
</dbReference>
<dbReference type="EMBL" id="CP047897">
    <property type="protein sequence ID" value="QHL86784.1"/>
    <property type="molecule type" value="Genomic_DNA"/>
</dbReference>
<feature type="signal peptide" evidence="2">
    <location>
        <begin position="1"/>
        <end position="21"/>
    </location>
</feature>
<reference evidence="3 4" key="1">
    <citation type="submission" date="2020-01" db="EMBL/GenBank/DDBJ databases">
        <authorList>
            <person name="Kim M."/>
        </authorList>
    </citation>
    <scope>NUCLEOTIDE SEQUENCE [LARGE SCALE GENOMIC DNA]</scope>
    <source>
        <strain evidence="3 4">BT10</strain>
    </source>
</reference>
<dbReference type="RefSeq" id="WP_160689517.1">
    <property type="nucleotide sequence ID" value="NZ_CP047897.1"/>
</dbReference>
<evidence type="ECO:0008006" key="5">
    <source>
        <dbReference type="Google" id="ProtNLM"/>
    </source>
</evidence>
<evidence type="ECO:0000256" key="2">
    <source>
        <dbReference type="SAM" id="SignalP"/>
    </source>
</evidence>
<feature type="region of interest" description="Disordered" evidence="1">
    <location>
        <begin position="43"/>
        <end position="64"/>
    </location>
</feature>
<dbReference type="AlphaFoldDB" id="A0A6P1NWU0"/>
<gene>
    <name evidence="3" type="ORF">GU926_04745</name>
</gene>
<proteinExistence type="predicted"/>
<keyword evidence="2" id="KW-0732">Signal</keyword>
<feature type="chain" id="PRO_5026930289" description="Lipoprotein" evidence="2">
    <location>
        <begin position="22"/>
        <end position="215"/>
    </location>
</feature>
<organism evidence="3 4">
    <name type="scientific">Nibribacter ruber</name>
    <dbReference type="NCBI Taxonomy" id="2698458"/>
    <lineage>
        <taxon>Bacteria</taxon>
        <taxon>Pseudomonadati</taxon>
        <taxon>Bacteroidota</taxon>
        <taxon>Cytophagia</taxon>
        <taxon>Cytophagales</taxon>
        <taxon>Hymenobacteraceae</taxon>
        <taxon>Nibribacter</taxon>
    </lineage>
</organism>
<evidence type="ECO:0000256" key="1">
    <source>
        <dbReference type="SAM" id="MobiDB-lite"/>
    </source>
</evidence>
<name>A0A6P1NWU0_9BACT</name>
<evidence type="ECO:0000313" key="4">
    <source>
        <dbReference type="Proteomes" id="UP000464214"/>
    </source>
</evidence>
<keyword evidence="4" id="KW-1185">Reference proteome</keyword>
<accession>A0A6P1NWU0</accession>